<proteinExistence type="inferred from homology"/>
<evidence type="ECO:0000256" key="12">
    <source>
        <dbReference type="ARBA" id="ARBA00043691"/>
    </source>
</evidence>
<keyword evidence="6" id="KW-0732">Signal</keyword>
<evidence type="ECO:0000313" key="16">
    <source>
        <dbReference type="Proteomes" id="UP001194696"/>
    </source>
</evidence>
<evidence type="ECO:0000256" key="13">
    <source>
        <dbReference type="ARBA" id="ARBA00043832"/>
    </source>
</evidence>
<organism evidence="15 16">
    <name type="scientific">Linnemannia gamsii</name>
    <dbReference type="NCBI Taxonomy" id="64522"/>
    <lineage>
        <taxon>Eukaryota</taxon>
        <taxon>Fungi</taxon>
        <taxon>Fungi incertae sedis</taxon>
        <taxon>Mucoromycota</taxon>
        <taxon>Mortierellomycotina</taxon>
        <taxon>Mortierellomycetes</taxon>
        <taxon>Mortierellales</taxon>
        <taxon>Mortierellaceae</taxon>
        <taxon>Linnemannia</taxon>
    </lineage>
</organism>
<comment type="catalytic activity">
    <reaction evidence="10">
        <text>1D-myo-inositol 1,2,5,6-tetrakisphosphate + H2O = 1D-myo-inositol 1,2,6-trisphosphate + phosphate</text>
        <dbReference type="Rhea" id="RHEA:77119"/>
        <dbReference type="ChEBI" id="CHEBI:15377"/>
        <dbReference type="ChEBI" id="CHEBI:43474"/>
        <dbReference type="ChEBI" id="CHEBI:195535"/>
        <dbReference type="ChEBI" id="CHEBI:195537"/>
        <dbReference type="EC" id="3.1.3.62"/>
    </reaction>
    <physiologicalReaction direction="left-to-right" evidence="10">
        <dbReference type="Rhea" id="RHEA:77120"/>
    </physiologicalReaction>
</comment>
<evidence type="ECO:0000256" key="9">
    <source>
        <dbReference type="ARBA" id="ARBA00031642"/>
    </source>
</evidence>
<reference evidence="15 16" key="1">
    <citation type="journal article" date="2020" name="Fungal Divers.">
        <title>Resolving the Mortierellaceae phylogeny through synthesis of multi-gene phylogenetics and phylogenomics.</title>
        <authorList>
            <person name="Vandepol N."/>
            <person name="Liber J."/>
            <person name="Desiro A."/>
            <person name="Na H."/>
            <person name="Kennedy M."/>
            <person name="Barry K."/>
            <person name="Grigoriev I.V."/>
            <person name="Miller A.N."/>
            <person name="O'Donnell K."/>
            <person name="Stajich J.E."/>
            <person name="Bonito G."/>
        </authorList>
    </citation>
    <scope>NUCLEOTIDE SEQUENCE [LARGE SCALE GENOMIC DNA]</scope>
    <source>
        <strain evidence="15 16">AD045</strain>
    </source>
</reference>
<feature type="non-terminal residue" evidence="15">
    <location>
        <position position="1"/>
    </location>
</feature>
<dbReference type="Gene3D" id="3.40.50.1240">
    <property type="entry name" value="Phosphoglycerate mutase-like"/>
    <property type="match status" value="1"/>
</dbReference>
<dbReference type="EC" id="3.1.3.62" evidence="4"/>
<dbReference type="Pfam" id="PF00328">
    <property type="entry name" value="His_Phos_2"/>
    <property type="match status" value="1"/>
</dbReference>
<evidence type="ECO:0000313" key="15">
    <source>
        <dbReference type="EMBL" id="KAG0275852.1"/>
    </source>
</evidence>
<evidence type="ECO:0000256" key="3">
    <source>
        <dbReference type="ARBA" id="ARBA00012976"/>
    </source>
</evidence>
<evidence type="ECO:0000256" key="6">
    <source>
        <dbReference type="ARBA" id="ARBA00022729"/>
    </source>
</evidence>
<keyword evidence="8" id="KW-0472">Membrane</keyword>
<feature type="region of interest" description="Disordered" evidence="14">
    <location>
        <begin position="242"/>
        <end position="263"/>
    </location>
</feature>
<protein>
    <recommendedName>
        <fullName evidence="5">Multiple inositol polyphosphate phosphatase 1</fullName>
        <ecNumber evidence="4">3.1.3.62</ecNumber>
        <ecNumber evidence="3">3.1.3.80</ecNumber>
    </recommendedName>
    <alternativeName>
        <fullName evidence="9">2,3-bisphosphoglycerate 3-phosphatase</fullName>
    </alternativeName>
</protein>
<evidence type="ECO:0000256" key="14">
    <source>
        <dbReference type="SAM" id="MobiDB-lite"/>
    </source>
</evidence>
<sequence length="460" mass="50503">TLLDKYPYDANSYIFASSAKSRSLQSAYGFSVGFFEDRLATDSGSEIEKGVIGQRPPVQPVDISMLPIGLDKELAMKYACPRWLENVKDQPSVVRESTQFQSKFVSDLANRLTAVLSVEAKTPADRFNITVKDIDVLQNLCEFEVAIHNTEKTWCRFLGLGLYYSSSEGVAGGREEEEGERDSVAALTAAKDLFRKFEIAGDLDDYYIHGPGVPFNRHLGCKLATTLMESVEMALTEDRTGSASGVSVSKKDKNPSALGDDDEEVPGVSRAVLKFGHSETLLFFSSFLGLYSQKGALLTGNMTPKQYAEREFRTSKFSQFSANMVFEVYRPIAETSLSSTRKLRRRLDTEATVAGARMDESNIKSAPQGLIRLLVNEEPMVIPGCGSDYFCEWSTFKKFLQRAGTGCDFDGCCISLTKPSPPSVPETEAQASAASSGNRAQMVLKTPQQPACLTVDPIVK</sequence>
<evidence type="ECO:0000256" key="10">
    <source>
        <dbReference type="ARBA" id="ARBA00043668"/>
    </source>
</evidence>
<dbReference type="EMBL" id="JAAAIM010001786">
    <property type="protein sequence ID" value="KAG0275852.1"/>
    <property type="molecule type" value="Genomic_DNA"/>
</dbReference>
<comment type="similarity">
    <text evidence="2">Belongs to the histidine acid phosphatase family. MINPP1 subfamily.</text>
</comment>
<evidence type="ECO:0000256" key="1">
    <source>
        <dbReference type="ARBA" id="ARBA00004370"/>
    </source>
</evidence>
<evidence type="ECO:0000256" key="11">
    <source>
        <dbReference type="ARBA" id="ARBA00043671"/>
    </source>
</evidence>
<dbReference type="EC" id="3.1.3.80" evidence="3"/>
<keyword evidence="16" id="KW-1185">Reference proteome</keyword>
<keyword evidence="7" id="KW-0378">Hydrolase</keyword>
<dbReference type="InterPro" id="IPR029033">
    <property type="entry name" value="His_PPase_superfam"/>
</dbReference>
<dbReference type="SUPFAM" id="SSF53254">
    <property type="entry name" value="Phosphoglycerate mutase-like"/>
    <property type="match status" value="1"/>
</dbReference>
<comment type="catalytic activity">
    <reaction evidence="12">
        <text>1D-myo-inositol hexakisphosphate + H2O = 1D-myo-inositol 1,2,4,5,6-pentakisphosphate + phosphate</text>
        <dbReference type="Rhea" id="RHEA:16989"/>
        <dbReference type="ChEBI" id="CHEBI:15377"/>
        <dbReference type="ChEBI" id="CHEBI:43474"/>
        <dbReference type="ChEBI" id="CHEBI:57798"/>
        <dbReference type="ChEBI" id="CHEBI:58130"/>
        <dbReference type="EC" id="3.1.3.62"/>
    </reaction>
    <physiologicalReaction direction="left-to-right" evidence="12">
        <dbReference type="Rhea" id="RHEA:16990"/>
    </physiologicalReaction>
</comment>
<dbReference type="Proteomes" id="UP001194696">
    <property type="component" value="Unassembled WGS sequence"/>
</dbReference>
<dbReference type="PANTHER" id="PTHR20963:SF8">
    <property type="entry name" value="MULTIPLE INOSITOL POLYPHOSPHATE PHOSPHATASE 1"/>
    <property type="match status" value="1"/>
</dbReference>
<comment type="subcellular location">
    <subcellularLocation>
        <location evidence="1">Membrane</location>
    </subcellularLocation>
</comment>
<evidence type="ECO:0000256" key="5">
    <source>
        <dbReference type="ARBA" id="ARBA00018097"/>
    </source>
</evidence>
<comment type="catalytic activity">
    <reaction evidence="13">
        <text>(2R)-2,3-bisphosphoglycerate + H2O = (2R)-2-phosphoglycerate + phosphate</text>
        <dbReference type="Rhea" id="RHEA:27381"/>
        <dbReference type="ChEBI" id="CHEBI:15377"/>
        <dbReference type="ChEBI" id="CHEBI:43474"/>
        <dbReference type="ChEBI" id="CHEBI:58248"/>
        <dbReference type="ChEBI" id="CHEBI:58289"/>
        <dbReference type="EC" id="3.1.3.80"/>
    </reaction>
    <physiologicalReaction direction="left-to-right" evidence="13">
        <dbReference type="Rhea" id="RHEA:27382"/>
    </physiologicalReaction>
</comment>
<evidence type="ECO:0000256" key="2">
    <source>
        <dbReference type="ARBA" id="ARBA00008422"/>
    </source>
</evidence>
<evidence type="ECO:0000256" key="8">
    <source>
        <dbReference type="ARBA" id="ARBA00023136"/>
    </source>
</evidence>
<dbReference type="PANTHER" id="PTHR20963">
    <property type="entry name" value="MULTIPLE INOSITOL POLYPHOSPHATE PHOSPHATASE-RELATED"/>
    <property type="match status" value="1"/>
</dbReference>
<dbReference type="InterPro" id="IPR000560">
    <property type="entry name" value="His_Pase_clade-2"/>
</dbReference>
<comment type="caution">
    <text evidence="15">The sequence shown here is derived from an EMBL/GenBank/DDBJ whole genome shotgun (WGS) entry which is preliminary data.</text>
</comment>
<accession>A0ABQ7JJ23</accession>
<gene>
    <name evidence="15" type="primary">MINPP1</name>
    <name evidence="15" type="ORF">BGZ96_003584</name>
</gene>
<comment type="catalytic activity">
    <reaction evidence="11">
        <text>1D-myo-inositol 1,2,4,5,6-pentakisphosphate + H2O = 1D-myo-inositol 1,2,5,6-tetrakisphosphate + phosphate</text>
        <dbReference type="Rhea" id="RHEA:77115"/>
        <dbReference type="ChEBI" id="CHEBI:15377"/>
        <dbReference type="ChEBI" id="CHEBI:43474"/>
        <dbReference type="ChEBI" id="CHEBI:57798"/>
        <dbReference type="ChEBI" id="CHEBI:195535"/>
        <dbReference type="EC" id="3.1.3.62"/>
    </reaction>
    <physiologicalReaction direction="left-to-right" evidence="11">
        <dbReference type="Rhea" id="RHEA:77116"/>
    </physiologicalReaction>
</comment>
<name>A0ABQ7JJ23_9FUNG</name>
<evidence type="ECO:0000256" key="7">
    <source>
        <dbReference type="ARBA" id="ARBA00022801"/>
    </source>
</evidence>
<evidence type="ECO:0000256" key="4">
    <source>
        <dbReference type="ARBA" id="ARBA00013040"/>
    </source>
</evidence>